<dbReference type="PANTHER" id="PTHR38471:SF2">
    <property type="entry name" value="FOUR HELIX BUNDLE PROTEIN"/>
    <property type="match status" value="1"/>
</dbReference>
<evidence type="ECO:0000313" key="2">
    <source>
        <dbReference type="Proteomes" id="UP000230779"/>
    </source>
</evidence>
<dbReference type="NCBIfam" id="TIGR02436">
    <property type="entry name" value="four helix bundle protein"/>
    <property type="match status" value="1"/>
</dbReference>
<dbReference type="SUPFAM" id="SSF158446">
    <property type="entry name" value="IVS-encoded protein-like"/>
    <property type="match status" value="1"/>
</dbReference>
<gene>
    <name evidence="1" type="ORF">COY66_01280</name>
</gene>
<dbReference type="InterPro" id="IPR012657">
    <property type="entry name" value="23S_rRNA-intervening_sequence"/>
</dbReference>
<accession>A0A2M7RK30</accession>
<dbReference type="Pfam" id="PF05635">
    <property type="entry name" value="23S_rRNA_IVP"/>
    <property type="match status" value="1"/>
</dbReference>
<sequence>MKEFKNYKDLDIWKKSFAFGLMIFDLCKKIPDNSVNRVLINQIIRSVTSIAGNIAEGSGASTKKDFINYLNNARKSAIETDNWRVFIFKTNQIASSSKEMLKAKSEEIIRILTTIIKNSKK</sequence>
<dbReference type="AlphaFoldDB" id="A0A2M7RK30"/>
<comment type="caution">
    <text evidence="1">The sequence shown here is derived from an EMBL/GenBank/DDBJ whole genome shotgun (WGS) entry which is preliminary data.</text>
</comment>
<evidence type="ECO:0000313" key="1">
    <source>
        <dbReference type="EMBL" id="PIY97100.1"/>
    </source>
</evidence>
<proteinExistence type="predicted"/>
<organism evidence="1 2">
    <name type="scientific">Candidatus Kerfeldbacteria bacterium CG_4_10_14_0_8_um_filter_42_10</name>
    <dbReference type="NCBI Taxonomy" id="2014248"/>
    <lineage>
        <taxon>Bacteria</taxon>
        <taxon>Candidatus Kerfeldiibacteriota</taxon>
    </lineage>
</organism>
<dbReference type="Proteomes" id="UP000230779">
    <property type="component" value="Unassembled WGS sequence"/>
</dbReference>
<dbReference type="EMBL" id="PFMD01000015">
    <property type="protein sequence ID" value="PIY97100.1"/>
    <property type="molecule type" value="Genomic_DNA"/>
</dbReference>
<dbReference type="InterPro" id="IPR036583">
    <property type="entry name" value="23S_rRNA_IVS_sf"/>
</dbReference>
<protein>
    <recommendedName>
        <fullName evidence="3">Four helix bundle protein</fullName>
    </recommendedName>
</protein>
<dbReference type="PANTHER" id="PTHR38471">
    <property type="entry name" value="FOUR HELIX BUNDLE PROTEIN"/>
    <property type="match status" value="1"/>
</dbReference>
<name>A0A2M7RK30_9BACT</name>
<dbReference type="Gene3D" id="1.20.1440.60">
    <property type="entry name" value="23S rRNA-intervening sequence"/>
    <property type="match status" value="1"/>
</dbReference>
<evidence type="ECO:0008006" key="3">
    <source>
        <dbReference type="Google" id="ProtNLM"/>
    </source>
</evidence>
<reference evidence="1 2" key="1">
    <citation type="submission" date="2017-09" db="EMBL/GenBank/DDBJ databases">
        <title>Depth-based differentiation of microbial function through sediment-hosted aquifers and enrichment of novel symbionts in the deep terrestrial subsurface.</title>
        <authorList>
            <person name="Probst A.J."/>
            <person name="Ladd B."/>
            <person name="Jarett J.K."/>
            <person name="Geller-Mcgrath D.E."/>
            <person name="Sieber C.M."/>
            <person name="Emerson J.B."/>
            <person name="Anantharaman K."/>
            <person name="Thomas B.C."/>
            <person name="Malmstrom R."/>
            <person name="Stieglmeier M."/>
            <person name="Klingl A."/>
            <person name="Woyke T."/>
            <person name="Ryan C.M."/>
            <person name="Banfield J.F."/>
        </authorList>
    </citation>
    <scope>NUCLEOTIDE SEQUENCE [LARGE SCALE GENOMIC DNA]</scope>
    <source>
        <strain evidence="1">CG_4_10_14_0_8_um_filter_42_10</strain>
    </source>
</reference>